<reference evidence="3" key="1">
    <citation type="submission" date="2020-11" db="EMBL/GenBank/DDBJ databases">
        <authorList>
            <consortium name="DOE Joint Genome Institute"/>
            <person name="Ahrendt S."/>
            <person name="Riley R."/>
            <person name="Andreopoulos W."/>
            <person name="Labutti K."/>
            <person name="Pangilinan J."/>
            <person name="Ruiz-Duenas F.J."/>
            <person name="Barrasa J.M."/>
            <person name="Sanchez-Garcia M."/>
            <person name="Camarero S."/>
            <person name="Miyauchi S."/>
            <person name="Serrano A."/>
            <person name="Linde D."/>
            <person name="Babiker R."/>
            <person name="Drula E."/>
            <person name="Ayuso-Fernandez I."/>
            <person name="Pacheco R."/>
            <person name="Padilla G."/>
            <person name="Ferreira P."/>
            <person name="Barriuso J."/>
            <person name="Kellner H."/>
            <person name="Castanera R."/>
            <person name="Alfaro M."/>
            <person name="Ramirez L."/>
            <person name="Pisabarro A.G."/>
            <person name="Kuo A."/>
            <person name="Tritt A."/>
            <person name="Lipzen A."/>
            <person name="He G."/>
            <person name="Yan M."/>
            <person name="Ng V."/>
            <person name="Cullen D."/>
            <person name="Martin F."/>
            <person name="Rosso M.-N."/>
            <person name="Henrissat B."/>
            <person name="Hibbett D."/>
            <person name="Martinez A.T."/>
            <person name="Grigoriev I.V."/>
        </authorList>
    </citation>
    <scope>NUCLEOTIDE SEQUENCE</scope>
    <source>
        <strain evidence="3">CIRM-BRFM 674</strain>
    </source>
</reference>
<accession>A0A9P6D8E5</accession>
<feature type="region of interest" description="Disordered" evidence="2">
    <location>
        <begin position="64"/>
        <end position="221"/>
    </location>
</feature>
<dbReference type="AlphaFoldDB" id="A0A9P6D8E5"/>
<organism evidence="3 4">
    <name type="scientific">Pholiota conissans</name>
    <dbReference type="NCBI Taxonomy" id="109636"/>
    <lineage>
        <taxon>Eukaryota</taxon>
        <taxon>Fungi</taxon>
        <taxon>Dikarya</taxon>
        <taxon>Basidiomycota</taxon>
        <taxon>Agaricomycotina</taxon>
        <taxon>Agaricomycetes</taxon>
        <taxon>Agaricomycetidae</taxon>
        <taxon>Agaricales</taxon>
        <taxon>Agaricineae</taxon>
        <taxon>Strophariaceae</taxon>
        <taxon>Pholiota</taxon>
    </lineage>
</organism>
<evidence type="ECO:0000256" key="1">
    <source>
        <dbReference type="SAM" id="Coils"/>
    </source>
</evidence>
<feature type="compositionally biased region" description="Acidic residues" evidence="2">
    <location>
        <begin position="535"/>
        <end position="551"/>
    </location>
</feature>
<dbReference type="OrthoDB" id="2555519at2759"/>
<evidence type="ECO:0000313" key="4">
    <source>
        <dbReference type="Proteomes" id="UP000807469"/>
    </source>
</evidence>
<feature type="coiled-coil region" evidence="1">
    <location>
        <begin position="580"/>
        <end position="607"/>
    </location>
</feature>
<feature type="compositionally biased region" description="Polar residues" evidence="2">
    <location>
        <begin position="424"/>
        <end position="452"/>
    </location>
</feature>
<feature type="region of interest" description="Disordered" evidence="2">
    <location>
        <begin position="288"/>
        <end position="551"/>
    </location>
</feature>
<feature type="compositionally biased region" description="Low complexity" evidence="2">
    <location>
        <begin position="467"/>
        <end position="481"/>
    </location>
</feature>
<keyword evidence="4" id="KW-1185">Reference proteome</keyword>
<feature type="compositionally biased region" description="Low complexity" evidence="2">
    <location>
        <begin position="340"/>
        <end position="350"/>
    </location>
</feature>
<feature type="compositionally biased region" description="Low complexity" evidence="2">
    <location>
        <begin position="496"/>
        <end position="510"/>
    </location>
</feature>
<feature type="compositionally biased region" description="Polar residues" evidence="2">
    <location>
        <begin position="750"/>
        <end position="769"/>
    </location>
</feature>
<feature type="compositionally biased region" description="Polar residues" evidence="2">
    <location>
        <begin position="90"/>
        <end position="111"/>
    </location>
</feature>
<feature type="region of interest" description="Disordered" evidence="2">
    <location>
        <begin position="677"/>
        <end position="789"/>
    </location>
</feature>
<feature type="compositionally biased region" description="Acidic residues" evidence="2">
    <location>
        <begin position="638"/>
        <end position="649"/>
    </location>
</feature>
<protein>
    <submittedName>
        <fullName evidence="3">Uncharacterized protein</fullName>
    </submittedName>
</protein>
<evidence type="ECO:0000256" key="2">
    <source>
        <dbReference type="SAM" id="MobiDB-lite"/>
    </source>
</evidence>
<comment type="caution">
    <text evidence="3">The sequence shown here is derived from an EMBL/GenBank/DDBJ whole genome shotgun (WGS) entry which is preliminary data.</text>
</comment>
<sequence>MNVLNDIWADLTESVNDLQTLATATSVFSSYHRVCFSTTTCRLPRPMDSVASLKPKVTVKLNYDKPNGTPPARAYGLSVHSRPPSPAKSCVSNSPQTFGFKNVEQGGQANEGTPVFRPKAKVNSSATTRRPGTAPGSTVGGSTRPSSPTKLSRTTRAPSTSTATGSTSSRGSSSVTIAGTRTPRANPPTSAPVTPQIHARSIHTPSSNGSTMGAPPAGLHHATSMSTFPVARATSVVGGSSTVSSSTNTSHRLLASRSVVGFADRERSLTSSPTLKIRSKVTAMSKSNTELGNAAAGPSSNPGSPIHATMRSTTPNPTVNLRSRRPSSASLGPSSPPPHFTSSSPASAEPKSPPNGTLRARAPSTISSGPTSPPPPQFFPITTAVSAANPHRFASARPPPAPTPPHSPPLASGSTTSSRTNSTLGLFQSFSSMPSARVPNTNRPLNGKTLSATVDPAAIPLPPHSPPASSLSFSSRSSTSHLEPRSGNVTRKYSHSRTGSASTSGGSRNSQVATKGGDLRATLDNLMQYTSGTTSEDDGSGLEDGEGEEVGEEYKVKAAAKSDRKMADLEITNRSLLSINASLEATKHRQAKEIQELRRRLREARLILPPRAFRASKDSTLSIYTDADLGLDTASSSSDEEDEDEEENTDDQKSKGDETYRRVKMLLGSLLKQGTAALEKDKEVLMGSRGGVAKVLSPEEVRDYHASGGQEDDDGDKESVSLESRSINTSDDLQSEAEHTGEEDDIPTEAETSFESMDSDDPNANMTMTSEDEVEAILGSPPILITRPS</sequence>
<feature type="compositionally biased region" description="Polar residues" evidence="2">
    <location>
        <begin position="525"/>
        <end position="534"/>
    </location>
</feature>
<dbReference type="Proteomes" id="UP000807469">
    <property type="component" value="Unassembled WGS sequence"/>
</dbReference>
<feature type="compositionally biased region" description="Low complexity" evidence="2">
    <location>
        <begin position="412"/>
        <end position="423"/>
    </location>
</feature>
<feature type="compositionally biased region" description="Low complexity" evidence="2">
    <location>
        <begin position="152"/>
        <end position="179"/>
    </location>
</feature>
<name>A0A9P6D8E5_9AGAR</name>
<feature type="compositionally biased region" description="Basic and acidic residues" evidence="2">
    <location>
        <begin position="650"/>
        <end position="660"/>
    </location>
</feature>
<feature type="compositionally biased region" description="Polar residues" evidence="2">
    <location>
        <begin position="140"/>
        <end position="151"/>
    </location>
</feature>
<dbReference type="EMBL" id="MU155130">
    <property type="protein sequence ID" value="KAF9486593.1"/>
    <property type="molecule type" value="Genomic_DNA"/>
</dbReference>
<feature type="region of interest" description="Disordered" evidence="2">
    <location>
        <begin position="626"/>
        <end position="660"/>
    </location>
</feature>
<feature type="compositionally biased region" description="Polar residues" evidence="2">
    <location>
        <begin position="310"/>
        <end position="321"/>
    </location>
</feature>
<keyword evidence="1" id="KW-0175">Coiled coil</keyword>
<gene>
    <name evidence="3" type="ORF">BDN70DRAFT_23331</name>
</gene>
<feature type="compositionally biased region" description="Pro residues" evidence="2">
    <location>
        <begin position="397"/>
        <end position="408"/>
    </location>
</feature>
<feature type="compositionally biased region" description="Polar residues" evidence="2">
    <location>
        <begin position="721"/>
        <end position="732"/>
    </location>
</feature>
<evidence type="ECO:0000313" key="3">
    <source>
        <dbReference type="EMBL" id="KAF9486593.1"/>
    </source>
</evidence>
<proteinExistence type="predicted"/>